<protein>
    <submittedName>
        <fullName evidence="1">Uncharacterized protein</fullName>
    </submittedName>
</protein>
<dbReference type="AlphaFoldDB" id="A0AAN6ZHN7"/>
<proteinExistence type="predicted"/>
<comment type="caution">
    <text evidence="1">The sequence shown here is derived from an EMBL/GenBank/DDBJ whole genome shotgun (WGS) entry which is preliminary data.</text>
</comment>
<keyword evidence="2" id="KW-1185">Reference proteome</keyword>
<organism evidence="1 2">
    <name type="scientific">Dichotomopilus funicola</name>
    <dbReference type="NCBI Taxonomy" id="1934379"/>
    <lineage>
        <taxon>Eukaryota</taxon>
        <taxon>Fungi</taxon>
        <taxon>Dikarya</taxon>
        <taxon>Ascomycota</taxon>
        <taxon>Pezizomycotina</taxon>
        <taxon>Sordariomycetes</taxon>
        <taxon>Sordariomycetidae</taxon>
        <taxon>Sordariales</taxon>
        <taxon>Chaetomiaceae</taxon>
        <taxon>Dichotomopilus</taxon>
    </lineage>
</organism>
<evidence type="ECO:0000313" key="2">
    <source>
        <dbReference type="Proteomes" id="UP001302676"/>
    </source>
</evidence>
<name>A0AAN6ZHN7_9PEZI</name>
<dbReference type="PANTHER" id="PTHR40619">
    <property type="entry name" value="FUNGAL STAND N-TERMINAL GOODBYE DOMAIN-CONTAINING PROTEIN"/>
    <property type="match status" value="1"/>
</dbReference>
<sequence>MDTDTALLGAVVISHPESLVEVLQDVEIVDNTLPNRSSCWQDVISAIETAKAQDGAKAEKSILRSRLRKSGPEVAVLEALAGMIPDQDGLSILRGGLMTLFKMVTLRLETRTKILRAFEGIPQTFLDAVEAGMRFPNALDLLHAVRQLYNTLVEDVATLIRILLRSHPHKNRLVRLWKQRPGKEADVVEECLLRVSQASERVDRCSRAAMERAVGEILVLNDGMSADVKALKSGMDGIQATIDDGVTRLESRLAITGQDKHFQAVMEKVADRVLEGIRGTGVGWYWPGFPGPTQQPALPWLVTAAVSPSLLAPASPLPQIEQAPHPAPHSTSPRARLHDVLNALNVPDSAVDDALEEVIRRSYRLKNDTGAPSSRLLETERFTRWLKAPATVSDLVLVDGQCGNIAAAKVSPMSAICAFLVETIMNIDEEDHTEQPSPVVLHHFCGQHLGQRNPLSGPVGLIRSFVHQLLVGSQSDEDGTASSSPPLEFVDMQLLSAVDAGDVPSLCRLFCELFSHLDRSRPVFCVIDGVSDLETALDGWGDDACHVGGMLLGLVDSGEHRPGPALKVLLTSAQKSTALAESVVPPDRHISLLAAHSTRRRSYTPMFQRDVEALLMAGNE</sequence>
<dbReference type="EMBL" id="MU853658">
    <property type="protein sequence ID" value="KAK4139550.1"/>
    <property type="molecule type" value="Genomic_DNA"/>
</dbReference>
<dbReference type="GeneID" id="87818883"/>
<reference evidence="1" key="1">
    <citation type="journal article" date="2023" name="Mol. Phylogenet. Evol.">
        <title>Genome-scale phylogeny and comparative genomics of the fungal order Sordariales.</title>
        <authorList>
            <person name="Hensen N."/>
            <person name="Bonometti L."/>
            <person name="Westerberg I."/>
            <person name="Brannstrom I.O."/>
            <person name="Guillou S."/>
            <person name="Cros-Aarteil S."/>
            <person name="Calhoun S."/>
            <person name="Haridas S."/>
            <person name="Kuo A."/>
            <person name="Mondo S."/>
            <person name="Pangilinan J."/>
            <person name="Riley R."/>
            <person name="LaButti K."/>
            <person name="Andreopoulos B."/>
            <person name="Lipzen A."/>
            <person name="Chen C."/>
            <person name="Yan M."/>
            <person name="Daum C."/>
            <person name="Ng V."/>
            <person name="Clum A."/>
            <person name="Steindorff A."/>
            <person name="Ohm R.A."/>
            <person name="Martin F."/>
            <person name="Silar P."/>
            <person name="Natvig D.O."/>
            <person name="Lalanne C."/>
            <person name="Gautier V."/>
            <person name="Ament-Velasquez S.L."/>
            <person name="Kruys A."/>
            <person name="Hutchinson M.I."/>
            <person name="Powell A.J."/>
            <person name="Barry K."/>
            <person name="Miller A.N."/>
            <person name="Grigoriev I.V."/>
            <person name="Debuchy R."/>
            <person name="Gladieux P."/>
            <person name="Hiltunen Thoren M."/>
            <person name="Johannesson H."/>
        </authorList>
    </citation>
    <scope>NUCLEOTIDE SEQUENCE</scope>
    <source>
        <strain evidence="1">CBS 141.50</strain>
    </source>
</reference>
<accession>A0AAN6ZHN7</accession>
<dbReference type="PANTHER" id="PTHR40619:SF3">
    <property type="entry name" value="FUNGAL STAND N-TERMINAL GOODBYE DOMAIN-CONTAINING PROTEIN"/>
    <property type="match status" value="1"/>
</dbReference>
<gene>
    <name evidence="1" type="ORF">C8A04DRAFT_32938</name>
</gene>
<reference evidence="1" key="2">
    <citation type="submission" date="2023-05" db="EMBL/GenBank/DDBJ databases">
        <authorList>
            <consortium name="Lawrence Berkeley National Laboratory"/>
            <person name="Steindorff A."/>
            <person name="Hensen N."/>
            <person name="Bonometti L."/>
            <person name="Westerberg I."/>
            <person name="Brannstrom I.O."/>
            <person name="Guillou S."/>
            <person name="Cros-Aarteil S."/>
            <person name="Calhoun S."/>
            <person name="Haridas S."/>
            <person name="Kuo A."/>
            <person name="Mondo S."/>
            <person name="Pangilinan J."/>
            <person name="Riley R."/>
            <person name="Labutti K."/>
            <person name="Andreopoulos B."/>
            <person name="Lipzen A."/>
            <person name="Chen C."/>
            <person name="Yanf M."/>
            <person name="Daum C."/>
            <person name="Ng V."/>
            <person name="Clum A."/>
            <person name="Ohm R."/>
            <person name="Martin F."/>
            <person name="Silar P."/>
            <person name="Natvig D."/>
            <person name="Lalanne C."/>
            <person name="Gautier V."/>
            <person name="Ament-Velasquez S.L."/>
            <person name="Kruys A."/>
            <person name="Hutchinson M.I."/>
            <person name="Powell A.J."/>
            <person name="Barry K."/>
            <person name="Miller A.N."/>
            <person name="Grigoriev I.V."/>
            <person name="Debuchy R."/>
            <person name="Gladieux P."/>
            <person name="Thoren M.H."/>
            <person name="Johannesson H."/>
        </authorList>
    </citation>
    <scope>NUCLEOTIDE SEQUENCE</scope>
    <source>
        <strain evidence="1">CBS 141.50</strain>
    </source>
</reference>
<evidence type="ECO:0000313" key="1">
    <source>
        <dbReference type="EMBL" id="KAK4139550.1"/>
    </source>
</evidence>
<dbReference type="RefSeq" id="XP_062632921.1">
    <property type="nucleotide sequence ID" value="XM_062782270.1"/>
</dbReference>
<dbReference type="Proteomes" id="UP001302676">
    <property type="component" value="Unassembled WGS sequence"/>
</dbReference>